<name>A0A9D3W2W1_9ROSI</name>
<comment type="subcellular location">
    <subcellularLocation>
        <location evidence="1">Membrane</location>
        <topology evidence="1">Multi-pass membrane protein</topology>
    </subcellularLocation>
</comment>
<keyword evidence="7" id="KW-1185">Reference proteome</keyword>
<evidence type="ECO:0000256" key="4">
    <source>
        <dbReference type="ARBA" id="ARBA00023136"/>
    </source>
</evidence>
<dbReference type="InterPro" id="IPR003689">
    <property type="entry name" value="ZIP"/>
</dbReference>
<dbReference type="AlphaFoldDB" id="A0A9D3W2W1"/>
<sequence length="143" mass="16721">MFFFFLSFPFLLFLLLFFSFHLISLPKKPTSHQFHHRQWLPQTPNSLVDLPRFSLNNPFFIIKAFAVGVILPMGFIHVLLDTTENSTSSCLSENPWDKFPFAGWLVMATEISTLMVDMFTTSRYTKSHLHKTHESNYVNEEKT</sequence>
<accession>A0A9D3W2W1</accession>
<dbReference type="OrthoDB" id="980408at2759"/>
<evidence type="ECO:0000256" key="3">
    <source>
        <dbReference type="ARBA" id="ARBA00022989"/>
    </source>
</evidence>
<evidence type="ECO:0000256" key="5">
    <source>
        <dbReference type="SAM" id="Phobius"/>
    </source>
</evidence>
<comment type="caution">
    <text evidence="6">The sequence shown here is derived from an EMBL/GenBank/DDBJ whole genome shotgun (WGS) entry which is preliminary data.</text>
</comment>
<feature type="transmembrane region" description="Helical" evidence="5">
    <location>
        <begin position="60"/>
        <end position="79"/>
    </location>
</feature>
<keyword evidence="3 5" id="KW-1133">Transmembrane helix</keyword>
<evidence type="ECO:0000256" key="1">
    <source>
        <dbReference type="ARBA" id="ARBA00004141"/>
    </source>
</evidence>
<proteinExistence type="predicted"/>
<dbReference type="Pfam" id="PF02535">
    <property type="entry name" value="Zip"/>
    <property type="match status" value="1"/>
</dbReference>
<feature type="transmembrane region" description="Helical" evidence="5">
    <location>
        <begin position="6"/>
        <end position="25"/>
    </location>
</feature>
<dbReference type="GO" id="GO:0046873">
    <property type="term" value="F:metal ion transmembrane transporter activity"/>
    <property type="evidence" value="ECO:0007669"/>
    <property type="project" value="InterPro"/>
</dbReference>
<evidence type="ECO:0000313" key="7">
    <source>
        <dbReference type="Proteomes" id="UP000828251"/>
    </source>
</evidence>
<dbReference type="GO" id="GO:0016020">
    <property type="term" value="C:membrane"/>
    <property type="evidence" value="ECO:0007669"/>
    <property type="project" value="UniProtKB-SubCell"/>
</dbReference>
<gene>
    <name evidence="6" type="ORF">J1N35_010738</name>
</gene>
<keyword evidence="2 5" id="KW-0812">Transmembrane</keyword>
<organism evidence="6 7">
    <name type="scientific">Gossypium stocksii</name>
    <dbReference type="NCBI Taxonomy" id="47602"/>
    <lineage>
        <taxon>Eukaryota</taxon>
        <taxon>Viridiplantae</taxon>
        <taxon>Streptophyta</taxon>
        <taxon>Embryophyta</taxon>
        <taxon>Tracheophyta</taxon>
        <taxon>Spermatophyta</taxon>
        <taxon>Magnoliopsida</taxon>
        <taxon>eudicotyledons</taxon>
        <taxon>Gunneridae</taxon>
        <taxon>Pentapetalae</taxon>
        <taxon>rosids</taxon>
        <taxon>malvids</taxon>
        <taxon>Malvales</taxon>
        <taxon>Malvaceae</taxon>
        <taxon>Malvoideae</taxon>
        <taxon>Gossypium</taxon>
    </lineage>
</organism>
<reference evidence="6 7" key="1">
    <citation type="journal article" date="2021" name="Plant Biotechnol. J.">
        <title>Multi-omics assisted identification of the key and species-specific regulatory components of drought-tolerant mechanisms in Gossypium stocksii.</title>
        <authorList>
            <person name="Yu D."/>
            <person name="Ke L."/>
            <person name="Zhang D."/>
            <person name="Wu Y."/>
            <person name="Sun Y."/>
            <person name="Mei J."/>
            <person name="Sun J."/>
            <person name="Sun Y."/>
        </authorList>
    </citation>
    <scope>NUCLEOTIDE SEQUENCE [LARGE SCALE GENOMIC DNA]</scope>
    <source>
        <strain evidence="7">cv. E1</strain>
        <tissue evidence="6">Leaf</tissue>
    </source>
</reference>
<dbReference type="EMBL" id="JAIQCV010000004">
    <property type="protein sequence ID" value="KAH1106970.1"/>
    <property type="molecule type" value="Genomic_DNA"/>
</dbReference>
<dbReference type="Proteomes" id="UP000828251">
    <property type="component" value="Unassembled WGS sequence"/>
</dbReference>
<evidence type="ECO:0000256" key="2">
    <source>
        <dbReference type="ARBA" id="ARBA00022692"/>
    </source>
</evidence>
<keyword evidence="4 5" id="KW-0472">Membrane</keyword>
<protein>
    <submittedName>
        <fullName evidence="6">Uncharacterized protein</fullName>
    </submittedName>
</protein>
<evidence type="ECO:0000313" key="6">
    <source>
        <dbReference type="EMBL" id="KAH1106970.1"/>
    </source>
</evidence>